<organism evidence="3 4">
    <name type="scientific">Pseudonocardia alaniniphila</name>
    <dbReference type="NCBI Taxonomy" id="75291"/>
    <lineage>
        <taxon>Bacteria</taxon>
        <taxon>Bacillati</taxon>
        <taxon>Actinomycetota</taxon>
        <taxon>Actinomycetes</taxon>
        <taxon>Pseudonocardiales</taxon>
        <taxon>Pseudonocardiaceae</taxon>
        <taxon>Pseudonocardia</taxon>
    </lineage>
</organism>
<gene>
    <name evidence="3" type="ORF">MMF94_01695</name>
</gene>
<evidence type="ECO:0000259" key="2">
    <source>
        <dbReference type="Pfam" id="PF03972"/>
    </source>
</evidence>
<sequence>MITTTEVVDFVRETAPPPAALDRAVAELGRFRQAARRGSDTASVRALKQVAVRPSSLLWAAWIDGAAAAAVPDRPAWVAVCAAANALAADDAAAAEAIAIGEVVADRIRADLGDAHNESGWSVQATAGAIGAAAAAGRALGLEVGHLHHLVGICATQATGLAAAAETDTGPVQIGKAAANAVEAALLSRNGFTSAAQPLEGRRGLFALMSTFSGAEEQDTEKARPARLGEGWLAMG</sequence>
<evidence type="ECO:0000256" key="1">
    <source>
        <dbReference type="ARBA" id="ARBA00006174"/>
    </source>
</evidence>
<evidence type="ECO:0000313" key="4">
    <source>
        <dbReference type="Proteomes" id="UP001299970"/>
    </source>
</evidence>
<geneLocation type="plasmid" evidence="3">
    <name>unnamed</name>
</geneLocation>
<dbReference type="RefSeq" id="WP_241034580.1">
    <property type="nucleotide sequence ID" value="NZ_BAAAJF010000034.1"/>
</dbReference>
<dbReference type="PANTHER" id="PTHR16943:SF8">
    <property type="entry name" value="2-METHYLCITRATE DEHYDRATASE"/>
    <property type="match status" value="1"/>
</dbReference>
<dbReference type="InterPro" id="IPR042183">
    <property type="entry name" value="MmgE/PrpD_sf_1"/>
</dbReference>
<dbReference type="PANTHER" id="PTHR16943">
    <property type="entry name" value="2-METHYLCITRATE DEHYDRATASE-RELATED"/>
    <property type="match status" value="1"/>
</dbReference>
<dbReference type="Proteomes" id="UP001299970">
    <property type="component" value="Unassembled WGS sequence"/>
</dbReference>
<dbReference type="Gene3D" id="1.10.4100.10">
    <property type="entry name" value="2-methylcitrate dehydratase PrpD"/>
    <property type="match status" value="1"/>
</dbReference>
<evidence type="ECO:0000313" key="3">
    <source>
        <dbReference type="EMBL" id="MCH6164380.1"/>
    </source>
</evidence>
<dbReference type="InterPro" id="IPR005656">
    <property type="entry name" value="MmgE_PrpD"/>
</dbReference>
<dbReference type="SUPFAM" id="SSF103378">
    <property type="entry name" value="2-methylcitrate dehydratase PrpD"/>
    <property type="match status" value="1"/>
</dbReference>
<accession>A0ABS9T798</accession>
<dbReference type="EMBL" id="JAKXMK010000002">
    <property type="protein sequence ID" value="MCH6164380.1"/>
    <property type="molecule type" value="Genomic_DNA"/>
</dbReference>
<dbReference type="InterPro" id="IPR045336">
    <property type="entry name" value="MmgE_PrpD_N"/>
</dbReference>
<feature type="domain" description="MmgE/PrpD N-terminal" evidence="2">
    <location>
        <begin position="78"/>
        <end position="212"/>
    </location>
</feature>
<dbReference type="InterPro" id="IPR036148">
    <property type="entry name" value="MmgE/PrpD_sf"/>
</dbReference>
<comment type="similarity">
    <text evidence="1">Belongs to the PrpD family.</text>
</comment>
<protein>
    <submittedName>
        <fullName evidence="3">MmgE/PrpD family protein</fullName>
    </submittedName>
</protein>
<dbReference type="Pfam" id="PF03972">
    <property type="entry name" value="MmgE_PrpD_N"/>
    <property type="match status" value="1"/>
</dbReference>
<name>A0ABS9T798_9PSEU</name>
<keyword evidence="4" id="KW-1185">Reference proteome</keyword>
<reference evidence="3 4" key="1">
    <citation type="submission" date="2022-03" db="EMBL/GenBank/DDBJ databases">
        <title>Pseudonocardia alaer sp. nov., a novel actinomycete isolated from reed forest soil.</title>
        <authorList>
            <person name="Wang L."/>
        </authorList>
    </citation>
    <scope>NUCLEOTIDE SEQUENCE [LARGE SCALE GENOMIC DNA]</scope>
    <source>
        <strain evidence="3 4">Y-16303</strain>
        <plasmid evidence="3">unnamed</plasmid>
    </source>
</reference>
<keyword evidence="3" id="KW-0614">Plasmid</keyword>
<comment type="caution">
    <text evidence="3">The sequence shown here is derived from an EMBL/GenBank/DDBJ whole genome shotgun (WGS) entry which is preliminary data.</text>
</comment>
<proteinExistence type="inferred from homology"/>